<keyword evidence="3" id="KW-1185">Reference proteome</keyword>
<sequence>MQPQGRRVDSDQSPRAPHLAHVVADMRCGKGILLLLAARRALHHCRISRSRTEQIVYFGSALLQAVTSALQQLENLGSMECLCPETGVPFTKDVISMGSRRSRAPSVPCTHCDSVRVRTSVLLLRTCVLDLKRRANYGRCLVMECMSPVLVFQCAHRHVICLECFHLYCVTRLNDRQFVHDPQLGYSLPCVGFDFANRLSPFLASY</sequence>
<reference evidence="2" key="1">
    <citation type="submission" date="2022-03" db="EMBL/GenBank/DDBJ databases">
        <title>Genomic analyses of argali, domestic sheep and their hybrids provide insights into chromosomal evolution, heterosis and genetic basis of agronomic traits.</title>
        <authorList>
            <person name="Li M."/>
        </authorList>
    </citation>
    <scope>NUCLEOTIDE SEQUENCE</scope>
    <source>
        <strain evidence="2">CAU-MHL-2022a</strain>
        <tissue evidence="2">Skin</tissue>
    </source>
</reference>
<proteinExistence type="predicted"/>
<organism evidence="2 3">
    <name type="scientific">Ovis ammon polii</name>
    <dbReference type="NCBI Taxonomy" id="230172"/>
    <lineage>
        <taxon>Eukaryota</taxon>
        <taxon>Metazoa</taxon>
        <taxon>Chordata</taxon>
        <taxon>Craniata</taxon>
        <taxon>Vertebrata</taxon>
        <taxon>Euteleostomi</taxon>
        <taxon>Mammalia</taxon>
        <taxon>Eutheria</taxon>
        <taxon>Laurasiatheria</taxon>
        <taxon>Artiodactyla</taxon>
        <taxon>Ruminantia</taxon>
        <taxon>Pecora</taxon>
        <taxon>Bovidae</taxon>
        <taxon>Caprinae</taxon>
        <taxon>Ovis</taxon>
    </lineage>
</organism>
<protein>
    <recommendedName>
        <fullName evidence="1">RING/Ubox-like zinc-binding domain-containing protein</fullName>
    </recommendedName>
</protein>
<dbReference type="AlphaFoldDB" id="A0AAD4Y8V8"/>
<dbReference type="CDD" id="cd16627">
    <property type="entry name" value="RING-HC_RBR_parkin"/>
    <property type="match status" value="1"/>
</dbReference>
<name>A0AAD4Y8V8_OVIAM</name>
<dbReference type="InterPro" id="IPR041170">
    <property type="entry name" value="Znf-RING_14"/>
</dbReference>
<dbReference type="InterPro" id="IPR047535">
    <property type="entry name" value="RING-HC_RBR_parkin"/>
</dbReference>
<evidence type="ECO:0000313" key="3">
    <source>
        <dbReference type="Proteomes" id="UP001214576"/>
    </source>
</evidence>
<evidence type="ECO:0000313" key="2">
    <source>
        <dbReference type="EMBL" id="KAI4539094.1"/>
    </source>
</evidence>
<gene>
    <name evidence="2" type="ORF">MG293_010486</name>
</gene>
<dbReference type="Pfam" id="PF17978">
    <property type="entry name" value="zf-RING_14"/>
    <property type="match status" value="1"/>
</dbReference>
<accession>A0AAD4Y8V8</accession>
<feature type="domain" description="RING/Ubox-like zinc-binding" evidence="1">
    <location>
        <begin position="140"/>
        <end position="191"/>
    </location>
</feature>
<dbReference type="EMBL" id="JAKZEL010000011">
    <property type="protein sequence ID" value="KAI4539094.1"/>
    <property type="molecule type" value="Genomic_DNA"/>
</dbReference>
<dbReference type="Proteomes" id="UP001214576">
    <property type="component" value="Unassembled WGS sequence"/>
</dbReference>
<evidence type="ECO:0000259" key="1">
    <source>
        <dbReference type="Pfam" id="PF17978"/>
    </source>
</evidence>
<comment type="caution">
    <text evidence="2">The sequence shown here is derived from an EMBL/GenBank/DDBJ whole genome shotgun (WGS) entry which is preliminary data.</text>
</comment>